<organism evidence="7 8">
    <name type="scientific">Parerythrobacter jejuensis</name>
    <dbReference type="NCBI Taxonomy" id="795812"/>
    <lineage>
        <taxon>Bacteria</taxon>
        <taxon>Pseudomonadati</taxon>
        <taxon>Pseudomonadota</taxon>
        <taxon>Alphaproteobacteria</taxon>
        <taxon>Sphingomonadales</taxon>
        <taxon>Erythrobacteraceae</taxon>
        <taxon>Parerythrobacter</taxon>
    </lineage>
</organism>
<accession>A0A845ASZ5</accession>
<keyword evidence="2 5" id="KW-0812">Transmembrane</keyword>
<comment type="subcellular location">
    <subcellularLocation>
        <location evidence="1">Membrane</location>
    </subcellularLocation>
</comment>
<evidence type="ECO:0000256" key="2">
    <source>
        <dbReference type="ARBA" id="ARBA00022692"/>
    </source>
</evidence>
<keyword evidence="4 5" id="KW-0472">Membrane</keyword>
<feature type="transmembrane region" description="Helical" evidence="5">
    <location>
        <begin position="6"/>
        <end position="27"/>
    </location>
</feature>
<keyword evidence="8" id="KW-1185">Reference proteome</keyword>
<proteinExistence type="predicted"/>
<dbReference type="AlphaFoldDB" id="A0A845ASZ5"/>
<dbReference type="RefSeq" id="WP_160778704.1">
    <property type="nucleotide sequence ID" value="NZ_BAAAZF010000001.1"/>
</dbReference>
<dbReference type="Pfam" id="PF01124">
    <property type="entry name" value="MAPEG"/>
    <property type="match status" value="1"/>
</dbReference>
<dbReference type="SUPFAM" id="SSF161084">
    <property type="entry name" value="MAPEG domain-like"/>
    <property type="match status" value="1"/>
</dbReference>
<feature type="transmembrane region" description="Helical" evidence="5">
    <location>
        <begin position="119"/>
        <end position="139"/>
    </location>
</feature>
<dbReference type="Gene3D" id="1.20.120.550">
    <property type="entry name" value="Membrane associated eicosanoid/glutathione metabolism-like domain"/>
    <property type="match status" value="1"/>
</dbReference>
<evidence type="ECO:0000256" key="5">
    <source>
        <dbReference type="SAM" id="Phobius"/>
    </source>
</evidence>
<dbReference type="EMBL" id="WTYE01000001">
    <property type="protein sequence ID" value="MXP31242.1"/>
    <property type="molecule type" value="Genomic_DNA"/>
</dbReference>
<sequence length="140" mass="14564">MNMPIYAAALGAFIIILQVILMLTVGLQRGKGQFIGHEGNKDLERKVRRHGNLAENSGLFVVVLALLEILTGQTTLVYVLCILFAVARVLHAVGFSSLAGSHGEDLTGGRKAFAGMRAMGAFGTLATALGSAGGIALALT</sequence>
<name>A0A845ASZ5_9SPHN</name>
<evidence type="ECO:0000256" key="4">
    <source>
        <dbReference type="ARBA" id="ARBA00023136"/>
    </source>
</evidence>
<gene>
    <name evidence="6" type="ORF">GRI94_05305</name>
    <name evidence="7" type="ORF">GRI94_19395</name>
</gene>
<reference evidence="7 8" key="1">
    <citation type="submission" date="2019-12" db="EMBL/GenBank/DDBJ databases">
        <title>Genomic-based taxomic classification of the family Erythrobacteraceae.</title>
        <authorList>
            <person name="Xu L."/>
        </authorList>
    </citation>
    <scope>NUCLEOTIDE SEQUENCE [LARGE SCALE GENOMIC DNA]</scope>
    <source>
        <strain evidence="7 8">JCM 16677</strain>
    </source>
</reference>
<feature type="transmembrane region" description="Helical" evidence="5">
    <location>
        <begin position="53"/>
        <end position="70"/>
    </location>
</feature>
<protein>
    <recommendedName>
        <fullName evidence="9">Glutathione S-transferase</fullName>
    </recommendedName>
</protein>
<keyword evidence="3 5" id="KW-1133">Transmembrane helix</keyword>
<dbReference type="OrthoDB" id="7619858at2"/>
<dbReference type="InterPro" id="IPR001129">
    <property type="entry name" value="Membr-assoc_MAPEG"/>
</dbReference>
<comment type="caution">
    <text evidence="7">The sequence shown here is derived from an EMBL/GenBank/DDBJ whole genome shotgun (WGS) entry which is preliminary data.</text>
</comment>
<dbReference type="EMBL" id="WTYE01000001">
    <property type="protein sequence ID" value="MXP34002.1"/>
    <property type="molecule type" value="Genomic_DNA"/>
</dbReference>
<evidence type="ECO:0000256" key="3">
    <source>
        <dbReference type="ARBA" id="ARBA00022989"/>
    </source>
</evidence>
<evidence type="ECO:0000313" key="8">
    <source>
        <dbReference type="Proteomes" id="UP000446786"/>
    </source>
</evidence>
<evidence type="ECO:0000313" key="6">
    <source>
        <dbReference type="EMBL" id="MXP31242.1"/>
    </source>
</evidence>
<dbReference type="Proteomes" id="UP000446786">
    <property type="component" value="Unassembled WGS sequence"/>
</dbReference>
<dbReference type="GO" id="GO:0016020">
    <property type="term" value="C:membrane"/>
    <property type="evidence" value="ECO:0007669"/>
    <property type="project" value="UniProtKB-SubCell"/>
</dbReference>
<evidence type="ECO:0000313" key="7">
    <source>
        <dbReference type="EMBL" id="MXP34002.1"/>
    </source>
</evidence>
<dbReference type="InterPro" id="IPR023352">
    <property type="entry name" value="MAPEG-like_dom_sf"/>
</dbReference>
<evidence type="ECO:0000256" key="1">
    <source>
        <dbReference type="ARBA" id="ARBA00004370"/>
    </source>
</evidence>
<evidence type="ECO:0008006" key="9">
    <source>
        <dbReference type="Google" id="ProtNLM"/>
    </source>
</evidence>